<feature type="region of interest" description="Disordered" evidence="1">
    <location>
        <begin position="435"/>
        <end position="468"/>
    </location>
</feature>
<feature type="domain" description="Recombinase" evidence="3">
    <location>
        <begin position="192"/>
        <end position="315"/>
    </location>
</feature>
<dbReference type="SUPFAM" id="SSF53041">
    <property type="entry name" value="Resolvase-like"/>
    <property type="match status" value="1"/>
</dbReference>
<accession>A0ABU5AXG3</accession>
<dbReference type="InterPro" id="IPR038109">
    <property type="entry name" value="DNA_bind_recomb_sf"/>
</dbReference>
<feature type="compositionally biased region" description="Basic and acidic residues" evidence="1">
    <location>
        <begin position="451"/>
        <end position="468"/>
    </location>
</feature>
<organism evidence="4 5">
    <name type="scientific">Mesorhizobium abyssinicae</name>
    <dbReference type="NCBI Taxonomy" id="1209958"/>
    <lineage>
        <taxon>Bacteria</taxon>
        <taxon>Pseudomonadati</taxon>
        <taxon>Pseudomonadota</taxon>
        <taxon>Alphaproteobacteria</taxon>
        <taxon>Hyphomicrobiales</taxon>
        <taxon>Phyllobacteriaceae</taxon>
        <taxon>Mesorhizobium</taxon>
    </lineage>
</organism>
<keyword evidence="5" id="KW-1185">Reference proteome</keyword>
<name>A0ABU5AXG3_9HYPH</name>
<dbReference type="EMBL" id="JAVIIP010000038">
    <property type="protein sequence ID" value="MDX8542005.1"/>
    <property type="molecule type" value="Genomic_DNA"/>
</dbReference>
<evidence type="ECO:0000259" key="2">
    <source>
        <dbReference type="PROSITE" id="PS51736"/>
    </source>
</evidence>
<proteinExistence type="predicted"/>
<dbReference type="PROSITE" id="PS51737">
    <property type="entry name" value="RECOMBINASE_DNA_BIND"/>
    <property type="match status" value="1"/>
</dbReference>
<dbReference type="Proteomes" id="UP001276564">
    <property type="component" value="Unassembled WGS sequence"/>
</dbReference>
<dbReference type="SMART" id="SM00857">
    <property type="entry name" value="Resolvase"/>
    <property type="match status" value="1"/>
</dbReference>
<evidence type="ECO:0000313" key="4">
    <source>
        <dbReference type="EMBL" id="MDX8542005.1"/>
    </source>
</evidence>
<dbReference type="InterPro" id="IPR050639">
    <property type="entry name" value="SSR_resolvase"/>
</dbReference>
<dbReference type="Pfam" id="PF00239">
    <property type="entry name" value="Resolvase"/>
    <property type="match status" value="1"/>
</dbReference>
<dbReference type="PANTHER" id="PTHR30461">
    <property type="entry name" value="DNA-INVERTASE FROM LAMBDOID PROPHAGE"/>
    <property type="match status" value="1"/>
</dbReference>
<dbReference type="InterPro" id="IPR006119">
    <property type="entry name" value="Resolv_N"/>
</dbReference>
<dbReference type="Pfam" id="PF07508">
    <property type="entry name" value="Recombinase"/>
    <property type="match status" value="1"/>
</dbReference>
<reference evidence="4 5" key="1">
    <citation type="submission" date="2023-08" db="EMBL/GenBank/DDBJ databases">
        <title>Implementing the SeqCode for naming new Mesorhizobium species isolated from Vachellia karroo root nodules.</title>
        <authorList>
            <person name="Van Lill M."/>
        </authorList>
    </citation>
    <scope>NUCLEOTIDE SEQUENCE [LARGE SCALE GENOMIC DNA]</scope>
    <source>
        <strain evidence="4 5">VK4B</strain>
    </source>
</reference>
<dbReference type="PROSITE" id="PS51736">
    <property type="entry name" value="RECOMBINASES_3"/>
    <property type="match status" value="1"/>
</dbReference>
<dbReference type="Gene3D" id="3.40.50.1390">
    <property type="entry name" value="Resolvase, N-terminal catalytic domain"/>
    <property type="match status" value="1"/>
</dbReference>
<dbReference type="PANTHER" id="PTHR30461:SF23">
    <property type="entry name" value="DNA RECOMBINASE-RELATED"/>
    <property type="match status" value="1"/>
</dbReference>
<dbReference type="CDD" id="cd00338">
    <property type="entry name" value="Ser_Recombinase"/>
    <property type="match status" value="1"/>
</dbReference>
<sequence>MANLTADLRTPAAQYIRMSTEHQRYSLENQIAAIAEYADLRGYAIVRTYSDAGRSGLSLKGRDGLKQLLGDVVTSQCTYSAVLVLDVSRWGRFQDTDQSAHYEFLCRDAGVAVEYCAEPFENDGSMVSSIVKNLKRVMAGEYSRELSAKVSRAKKQQARLGFKQGGQMPYGTRRLLVSKDQEPRFLLGPGEQKGLQTDRVVFVPGPAEEIGIVRRIFRMFVDRGRSMASIAKKLNEEGVPSTDGWPWSVGRVRTVLRSELMIGYYVYNRSTRRMRGPTRLNPPDLWIRTRVMDPIVDTKLFAKAQREMGYKRGYAFAKSDMIKSLRRLLREKKKLSSDIIDACPYTPCARSYGDRFGGLQVAYAMVGYESRYRPGPRRRFSDEELLDGIRRLHAAFGHVTIALINADPDLPRAFVFMRRFGKMTTAYGLAGFPTTKAEASSAARKRASPRLQERLRYDPSRPRSERAR</sequence>
<dbReference type="Gene3D" id="3.90.1750.20">
    <property type="entry name" value="Putative Large Serine Recombinase, Chain B, Domain 2"/>
    <property type="match status" value="1"/>
</dbReference>
<comment type="caution">
    <text evidence="4">The sequence shown here is derived from an EMBL/GenBank/DDBJ whole genome shotgun (WGS) entry which is preliminary data.</text>
</comment>
<dbReference type="InterPro" id="IPR011109">
    <property type="entry name" value="DNA_bind_recombinase_dom"/>
</dbReference>
<feature type="domain" description="Resolvase/invertase-type recombinase catalytic" evidence="2">
    <location>
        <begin position="11"/>
        <end position="161"/>
    </location>
</feature>
<evidence type="ECO:0000313" key="5">
    <source>
        <dbReference type="Proteomes" id="UP001276564"/>
    </source>
</evidence>
<evidence type="ECO:0000256" key="1">
    <source>
        <dbReference type="SAM" id="MobiDB-lite"/>
    </source>
</evidence>
<dbReference type="InterPro" id="IPR036162">
    <property type="entry name" value="Resolvase-like_N_sf"/>
</dbReference>
<evidence type="ECO:0000259" key="3">
    <source>
        <dbReference type="PROSITE" id="PS51737"/>
    </source>
</evidence>
<dbReference type="RefSeq" id="WP_320322175.1">
    <property type="nucleotide sequence ID" value="NZ_JAVIIP010000038.1"/>
</dbReference>
<gene>
    <name evidence="4" type="ORF">RFM23_30915</name>
</gene>
<protein>
    <submittedName>
        <fullName evidence="4">Recombinase family protein</fullName>
    </submittedName>
</protein>